<protein>
    <submittedName>
        <fullName evidence="1">Uncharacterized protein</fullName>
    </submittedName>
</protein>
<name>A0A2N0PNF8_9GLOM</name>
<dbReference type="Proteomes" id="UP000232722">
    <property type="component" value="Unassembled WGS sequence"/>
</dbReference>
<accession>A0A2N0PNF8</accession>
<evidence type="ECO:0000313" key="2">
    <source>
        <dbReference type="Proteomes" id="UP000232722"/>
    </source>
</evidence>
<dbReference type="AlphaFoldDB" id="A0A2N0PNF8"/>
<evidence type="ECO:0000313" key="1">
    <source>
        <dbReference type="EMBL" id="PKC08367.1"/>
    </source>
</evidence>
<gene>
    <name evidence="1" type="ORF">RhiirA5_176064</name>
</gene>
<reference evidence="1 2" key="1">
    <citation type="submission" date="2016-04" db="EMBL/GenBank/DDBJ databases">
        <title>Genome analyses suggest a sexual origin of heterokaryosis in a supposedly ancient asexual fungus.</title>
        <authorList>
            <person name="Ropars J."/>
            <person name="Sedzielewska K."/>
            <person name="Noel J."/>
            <person name="Charron P."/>
            <person name="Farinelli L."/>
            <person name="Marton T."/>
            <person name="Kruger M."/>
            <person name="Pelin A."/>
            <person name="Brachmann A."/>
            <person name="Corradi N."/>
        </authorList>
    </citation>
    <scope>NUCLEOTIDE SEQUENCE [LARGE SCALE GENOMIC DNA]</scope>
    <source>
        <strain evidence="1 2">A5</strain>
    </source>
</reference>
<reference evidence="1 2" key="2">
    <citation type="submission" date="2017-09" db="EMBL/GenBank/DDBJ databases">
        <title>Extensive intraspecific genome diversity in a model arbuscular mycorrhizal fungus.</title>
        <authorList>
            <person name="Chen E.C."/>
            <person name="Morin E."/>
            <person name="Beaudet D."/>
            <person name="Noel J."/>
            <person name="Ndikumana S."/>
            <person name="Charron P."/>
            <person name="St-Onge C."/>
            <person name="Giorgi J."/>
            <person name="Grigoriev I.V."/>
            <person name="Roux C."/>
            <person name="Martin F.M."/>
            <person name="Corradi N."/>
        </authorList>
    </citation>
    <scope>NUCLEOTIDE SEQUENCE [LARGE SCALE GENOMIC DNA]</scope>
    <source>
        <strain evidence="1 2">A5</strain>
    </source>
</reference>
<proteinExistence type="predicted"/>
<dbReference type="EMBL" id="LLXJ01000550">
    <property type="protein sequence ID" value="PKC08367.1"/>
    <property type="molecule type" value="Genomic_DNA"/>
</dbReference>
<comment type="caution">
    <text evidence="1">The sequence shown here is derived from an EMBL/GenBank/DDBJ whole genome shotgun (WGS) entry which is preliminary data.</text>
</comment>
<organism evidence="1 2">
    <name type="scientific">Rhizophagus irregularis</name>
    <dbReference type="NCBI Taxonomy" id="588596"/>
    <lineage>
        <taxon>Eukaryota</taxon>
        <taxon>Fungi</taxon>
        <taxon>Fungi incertae sedis</taxon>
        <taxon>Mucoromycota</taxon>
        <taxon>Glomeromycotina</taxon>
        <taxon>Glomeromycetes</taxon>
        <taxon>Glomerales</taxon>
        <taxon>Glomeraceae</taxon>
        <taxon>Rhizophagus</taxon>
    </lineage>
</organism>
<sequence length="53" mass="6308">MNNLLIFASVFGGPLWIANVKFVMRRYACVNLVDLEKYRQLYNSLPQKYWILP</sequence>